<sequence>MKKLFLIMMVPLLFACNSPADKKATDSATTDTTVAIETEVKPEQLISPGKGVGHLTIDLPVDSAIAKLGKPDSSDAAMGSSLMAWYSKDENKYRTAVFARRDMGNDEVSRIKLIMVTSPWFKTENGVATGTPLTDIEKSYPLKPVDNATAAKKGLLVFDDNAKGITFDIDSASKKCVAITVHQANEKPESYIDMH</sequence>
<proteinExistence type="predicted"/>
<protein>
    <recommendedName>
        <fullName evidence="4">Lipoprotein</fullName>
    </recommendedName>
</protein>
<organism evidence="2 3">
    <name type="scientific">Mucilaginibacter defluvii</name>
    <dbReference type="NCBI Taxonomy" id="1196019"/>
    <lineage>
        <taxon>Bacteria</taxon>
        <taxon>Pseudomonadati</taxon>
        <taxon>Bacteroidota</taxon>
        <taxon>Sphingobacteriia</taxon>
        <taxon>Sphingobacteriales</taxon>
        <taxon>Sphingobacteriaceae</taxon>
        <taxon>Mucilaginibacter</taxon>
    </lineage>
</organism>
<keyword evidence="3" id="KW-1185">Reference proteome</keyword>
<dbReference type="PROSITE" id="PS51257">
    <property type="entry name" value="PROKAR_LIPOPROTEIN"/>
    <property type="match status" value="1"/>
</dbReference>
<reference evidence="3" key="1">
    <citation type="journal article" date="2019" name="Int. J. Syst. Evol. Microbiol.">
        <title>The Global Catalogue of Microorganisms (GCM) 10K type strain sequencing project: providing services to taxonomists for standard genome sequencing and annotation.</title>
        <authorList>
            <consortium name="The Broad Institute Genomics Platform"/>
            <consortium name="The Broad Institute Genome Sequencing Center for Infectious Disease"/>
            <person name="Wu L."/>
            <person name="Ma J."/>
        </authorList>
    </citation>
    <scope>NUCLEOTIDE SEQUENCE [LARGE SCALE GENOMIC DNA]</scope>
    <source>
        <strain evidence="3">JCM 18283</strain>
    </source>
</reference>
<feature type="signal peptide" evidence="1">
    <location>
        <begin position="1"/>
        <end position="20"/>
    </location>
</feature>
<dbReference type="EMBL" id="BAABJI010000004">
    <property type="protein sequence ID" value="GAA4930028.1"/>
    <property type="molecule type" value="Genomic_DNA"/>
</dbReference>
<gene>
    <name evidence="2" type="ORF">GCM10023313_38580</name>
</gene>
<name>A0ABP9G746_9SPHI</name>
<evidence type="ECO:0000313" key="2">
    <source>
        <dbReference type="EMBL" id="GAA4930028.1"/>
    </source>
</evidence>
<keyword evidence="1" id="KW-0732">Signal</keyword>
<feature type="chain" id="PRO_5046848387" description="Lipoprotein" evidence="1">
    <location>
        <begin position="21"/>
        <end position="195"/>
    </location>
</feature>
<accession>A0ABP9G746</accession>
<dbReference type="Proteomes" id="UP001501436">
    <property type="component" value="Unassembled WGS sequence"/>
</dbReference>
<evidence type="ECO:0000256" key="1">
    <source>
        <dbReference type="SAM" id="SignalP"/>
    </source>
</evidence>
<evidence type="ECO:0000313" key="3">
    <source>
        <dbReference type="Proteomes" id="UP001501436"/>
    </source>
</evidence>
<dbReference type="RefSeq" id="WP_345334024.1">
    <property type="nucleotide sequence ID" value="NZ_BAABJI010000004.1"/>
</dbReference>
<evidence type="ECO:0008006" key="4">
    <source>
        <dbReference type="Google" id="ProtNLM"/>
    </source>
</evidence>
<comment type="caution">
    <text evidence="2">The sequence shown here is derived from an EMBL/GenBank/DDBJ whole genome shotgun (WGS) entry which is preliminary data.</text>
</comment>